<evidence type="ECO:0000259" key="7">
    <source>
        <dbReference type="Pfam" id="PF09334"/>
    </source>
</evidence>
<evidence type="ECO:0000313" key="8">
    <source>
        <dbReference type="EMBL" id="KAI5437808.1"/>
    </source>
</evidence>
<evidence type="ECO:0000313" key="9">
    <source>
        <dbReference type="Proteomes" id="UP001058974"/>
    </source>
</evidence>
<accession>A0A9D4YGD2</accession>
<protein>
    <submittedName>
        <fullName evidence="8">Amp-CoA ligase, variant 3</fullName>
    </submittedName>
</protein>
<feature type="transmembrane region" description="Helical" evidence="6">
    <location>
        <begin position="113"/>
        <end position="133"/>
    </location>
</feature>
<keyword evidence="4" id="KW-0648">Protein biosynthesis</keyword>
<organism evidence="8 9">
    <name type="scientific">Pisum sativum</name>
    <name type="common">Garden pea</name>
    <name type="synonym">Lathyrus oleraceus</name>
    <dbReference type="NCBI Taxonomy" id="3888"/>
    <lineage>
        <taxon>Eukaryota</taxon>
        <taxon>Viridiplantae</taxon>
        <taxon>Streptophyta</taxon>
        <taxon>Embryophyta</taxon>
        <taxon>Tracheophyta</taxon>
        <taxon>Spermatophyta</taxon>
        <taxon>Magnoliopsida</taxon>
        <taxon>eudicotyledons</taxon>
        <taxon>Gunneridae</taxon>
        <taxon>Pentapetalae</taxon>
        <taxon>rosids</taxon>
        <taxon>fabids</taxon>
        <taxon>Fabales</taxon>
        <taxon>Fabaceae</taxon>
        <taxon>Papilionoideae</taxon>
        <taxon>50 kb inversion clade</taxon>
        <taxon>NPAAA clade</taxon>
        <taxon>Hologalegina</taxon>
        <taxon>IRL clade</taxon>
        <taxon>Fabeae</taxon>
        <taxon>Lathyrus</taxon>
    </lineage>
</organism>
<dbReference type="SUPFAM" id="SSF52374">
    <property type="entry name" value="Nucleotidylyl transferase"/>
    <property type="match status" value="1"/>
</dbReference>
<keyword evidence="3" id="KW-0067">ATP-binding</keyword>
<dbReference type="GO" id="GO:0004825">
    <property type="term" value="F:methionine-tRNA ligase activity"/>
    <property type="evidence" value="ECO:0007669"/>
    <property type="project" value="InterPro"/>
</dbReference>
<dbReference type="GO" id="GO:0006431">
    <property type="term" value="P:methionyl-tRNA aminoacylation"/>
    <property type="evidence" value="ECO:0007669"/>
    <property type="project" value="InterPro"/>
</dbReference>
<keyword evidence="2" id="KW-0547">Nucleotide-binding</keyword>
<dbReference type="Gramene" id="Psat02G0379200-T3">
    <property type="protein sequence ID" value="KAI5437808.1"/>
    <property type="gene ID" value="KIW84_023792"/>
</dbReference>
<dbReference type="Gene3D" id="2.170.220.10">
    <property type="match status" value="1"/>
</dbReference>
<evidence type="ECO:0000256" key="3">
    <source>
        <dbReference type="ARBA" id="ARBA00022840"/>
    </source>
</evidence>
<dbReference type="InterPro" id="IPR015413">
    <property type="entry name" value="Methionyl/Leucyl_tRNA_Synth"/>
</dbReference>
<dbReference type="InterPro" id="IPR023457">
    <property type="entry name" value="Met-tRNA_synth_2"/>
</dbReference>
<keyword evidence="6" id="KW-0812">Transmembrane</keyword>
<evidence type="ECO:0000256" key="2">
    <source>
        <dbReference type="ARBA" id="ARBA00022741"/>
    </source>
</evidence>
<evidence type="ECO:0000256" key="5">
    <source>
        <dbReference type="ARBA" id="ARBA00023146"/>
    </source>
</evidence>
<dbReference type="Pfam" id="PF09334">
    <property type="entry name" value="tRNA-synt_1g"/>
    <property type="match status" value="1"/>
</dbReference>
<feature type="transmembrane region" description="Helical" evidence="6">
    <location>
        <begin position="139"/>
        <end position="156"/>
    </location>
</feature>
<evidence type="ECO:0000256" key="1">
    <source>
        <dbReference type="ARBA" id="ARBA00022598"/>
    </source>
</evidence>
<feature type="domain" description="Methionyl/Leucyl tRNA synthetase" evidence="7">
    <location>
        <begin position="9"/>
        <end position="106"/>
    </location>
</feature>
<dbReference type="AlphaFoldDB" id="A0A9D4YGD2"/>
<keyword evidence="5" id="KW-0030">Aminoacyl-tRNA synthetase</keyword>
<reference evidence="8 9" key="1">
    <citation type="journal article" date="2022" name="Nat. Genet.">
        <title>Improved pea reference genome and pan-genome highlight genomic features and evolutionary characteristics.</title>
        <authorList>
            <person name="Yang T."/>
            <person name="Liu R."/>
            <person name="Luo Y."/>
            <person name="Hu S."/>
            <person name="Wang D."/>
            <person name="Wang C."/>
            <person name="Pandey M.K."/>
            <person name="Ge S."/>
            <person name="Xu Q."/>
            <person name="Li N."/>
            <person name="Li G."/>
            <person name="Huang Y."/>
            <person name="Saxena R.K."/>
            <person name="Ji Y."/>
            <person name="Li M."/>
            <person name="Yan X."/>
            <person name="He Y."/>
            <person name="Liu Y."/>
            <person name="Wang X."/>
            <person name="Xiang C."/>
            <person name="Varshney R.K."/>
            <person name="Ding H."/>
            <person name="Gao S."/>
            <person name="Zong X."/>
        </authorList>
    </citation>
    <scope>NUCLEOTIDE SEQUENCE [LARGE SCALE GENOMIC DNA]</scope>
    <source>
        <strain evidence="8 9">cv. Zhongwan 6</strain>
    </source>
</reference>
<keyword evidence="6" id="KW-0472">Membrane</keyword>
<dbReference type="PRINTS" id="PR01041">
    <property type="entry name" value="TRNASYNTHMET"/>
</dbReference>
<keyword evidence="9" id="KW-1185">Reference proteome</keyword>
<dbReference type="PANTHER" id="PTHR43326">
    <property type="entry name" value="METHIONYL-TRNA SYNTHETASE"/>
    <property type="match status" value="1"/>
</dbReference>
<dbReference type="InterPro" id="IPR014729">
    <property type="entry name" value="Rossmann-like_a/b/a_fold"/>
</dbReference>
<keyword evidence="1 8" id="KW-0436">Ligase</keyword>
<name>A0A9D4YGD2_PEA</name>
<dbReference type="GO" id="GO:0005739">
    <property type="term" value="C:mitochondrion"/>
    <property type="evidence" value="ECO:0007669"/>
    <property type="project" value="TreeGrafter"/>
</dbReference>
<sequence length="158" mass="18451">MLLLHFIIQRLLGKKVIFITGTDEHGEKIATAAMAQGSTPPDHCNLISQAYRTLWKDLDISYDKFIRTTDSKHQAIVKEFYSRVLANGDIYRADYEGIYCVSCEEYKVIALRLTVFIFLILLSFFKFLILVSYFYFKNVLLFDSFYFFNFVVFLLVSS</sequence>
<evidence type="ECO:0000256" key="6">
    <source>
        <dbReference type="SAM" id="Phobius"/>
    </source>
</evidence>
<dbReference type="GO" id="GO:0009570">
    <property type="term" value="C:chloroplast stroma"/>
    <property type="evidence" value="ECO:0007669"/>
    <property type="project" value="TreeGrafter"/>
</dbReference>
<dbReference type="Proteomes" id="UP001058974">
    <property type="component" value="Chromosome 2"/>
</dbReference>
<dbReference type="EMBL" id="JAMSHJ010000002">
    <property type="protein sequence ID" value="KAI5437808.1"/>
    <property type="molecule type" value="Genomic_DNA"/>
</dbReference>
<evidence type="ECO:0000256" key="4">
    <source>
        <dbReference type="ARBA" id="ARBA00022917"/>
    </source>
</evidence>
<dbReference type="GO" id="GO:0005524">
    <property type="term" value="F:ATP binding"/>
    <property type="evidence" value="ECO:0007669"/>
    <property type="project" value="UniProtKB-KW"/>
</dbReference>
<keyword evidence="6" id="KW-1133">Transmembrane helix</keyword>
<comment type="caution">
    <text evidence="8">The sequence shown here is derived from an EMBL/GenBank/DDBJ whole genome shotgun (WGS) entry which is preliminary data.</text>
</comment>
<dbReference type="Gene3D" id="3.40.50.620">
    <property type="entry name" value="HUPs"/>
    <property type="match status" value="1"/>
</dbReference>
<dbReference type="InterPro" id="IPR033911">
    <property type="entry name" value="MetRS_core"/>
</dbReference>
<dbReference type="PANTHER" id="PTHR43326:SF1">
    <property type="entry name" value="METHIONINE--TRNA LIGASE, MITOCHONDRIAL"/>
    <property type="match status" value="1"/>
</dbReference>
<proteinExistence type="predicted"/>
<gene>
    <name evidence="8" type="ORF">KIW84_023792</name>
</gene>